<evidence type="ECO:0000313" key="10">
    <source>
        <dbReference type="RefSeq" id="XP_047737984.1"/>
    </source>
</evidence>
<evidence type="ECO:0000259" key="8">
    <source>
        <dbReference type="PROSITE" id="PS50853"/>
    </source>
</evidence>
<dbReference type="Pfam" id="PF13927">
    <property type="entry name" value="Ig_3"/>
    <property type="match status" value="2"/>
</dbReference>
<comment type="subcellular location">
    <subcellularLocation>
        <location evidence="1">Membrane</location>
        <topology evidence="1">Single-pass membrane protein</topology>
    </subcellularLocation>
</comment>
<dbReference type="OrthoDB" id="10039395at2759"/>
<dbReference type="SMART" id="SM00409">
    <property type="entry name" value="IG"/>
    <property type="match status" value="5"/>
</dbReference>
<feature type="chain" id="PRO_5037699548" evidence="6">
    <location>
        <begin position="27"/>
        <end position="1174"/>
    </location>
</feature>
<feature type="domain" description="Ig-like" evidence="7">
    <location>
        <begin position="460"/>
        <end position="550"/>
    </location>
</feature>
<dbReference type="InterPro" id="IPR013162">
    <property type="entry name" value="CD80_C2-set"/>
</dbReference>
<dbReference type="PROSITE" id="PS50853">
    <property type="entry name" value="FN3"/>
    <property type="match status" value="1"/>
</dbReference>
<dbReference type="InterPro" id="IPR007110">
    <property type="entry name" value="Ig-like_dom"/>
</dbReference>
<dbReference type="InterPro" id="IPR003599">
    <property type="entry name" value="Ig_sub"/>
</dbReference>
<keyword evidence="2 5" id="KW-0472">Membrane</keyword>
<dbReference type="SUPFAM" id="SSF49265">
    <property type="entry name" value="Fibronectin type III"/>
    <property type="match status" value="1"/>
</dbReference>
<dbReference type="GO" id="GO:0016020">
    <property type="term" value="C:membrane"/>
    <property type="evidence" value="ECO:0007669"/>
    <property type="project" value="UniProtKB-SubCell"/>
</dbReference>
<evidence type="ECO:0000256" key="1">
    <source>
        <dbReference type="ARBA" id="ARBA00004167"/>
    </source>
</evidence>
<keyword evidence="9" id="KW-1185">Reference proteome</keyword>
<dbReference type="GeneID" id="108681939"/>
<feature type="domain" description="Ig-like" evidence="7">
    <location>
        <begin position="363"/>
        <end position="455"/>
    </location>
</feature>
<sequence>MMTGGHGSSVWLLLLLLLLDIGIGVAAEGGGDTVVESLVDRTVSLPCLAAQRPHHDTPVLLLYYQADSNFPFFSYDARSGQFWRGGSSRTRDPRYEGRVALNVTSPHRVALSLHRVTRNDTGKFTCRVDFLGSPSLNSAITLKVYENPLLGPNITLWQHRVGRATEDIIQGPFHEGDVVNLTCTVVGGFPQPTVTWWQGNTLVDNISHVEPGCEAVTCRRVVNLLTLGPLTRALVSEPFTCRSENNPLSKPRYDTVHLKIYMAPSKVVLDPRLTVQAGVRETLQCRAVGSYPEANITWTLNSLPLPTVSQPVLVQEGEDTMSSVQVIPRPEHNGAQLTCTAASRTLTDAPVSSTVTLNVTHAPVVELKLGSNLSPDNIRQGGDVYFDCLTTANPPVQKITWFKEKKEVWQRSDAGVLVNGNNLVLQRVQRAHGGNYSCKATNAVATTESNPVALSVMYGPVCTQERQTVTAIEGETVELQCNVDANPNNVTFFWLFNNTVDSTRFRENEYTVEGSTSRLKYVAYSARDYGTVFCWAANVVASQLDPCAFTLQPAGAPDSVEDCVLTNQSAGSLHITCKPGADGGLTQTFRAEVFLAGSGRAVRQRDSFTPGFTIEGLAPGEDYTVTISAVNRKGTSPPVSLQAYTLKVAENRMISGVPSTLDSDPHGGSGSTDGYGAAAGDDRTLGDLGGMSRLAGAVAGAVGVLLAIVMTAVIFVRQKCYVIRRRAPDLVTGQELESCSGLDNVGILMSATSSKMAASASDSGGSSPRAPHSPPHSEITLSGSDLQCSEETDPFMMGGSVPKATIVVAASKSACGGLVPGGCGGGSSGVFTIPANIPPPPQYCSTPCSELSPTQHSFQHSPSSSLCRPHIPQQQQSQSRSSGTSQLGKHFPHPNFHVNPHHQHHTQLPLYHQFHTLQRPSSHKQNSPLSHQVDFSGVQLTPPMSQLRCCSPPSKALCQCPCTEPNASLIRSTSGGSPQCCSRPLSPSQQQLLQHQNRLASSTPPPRLQRQSSGNSTPPKPGSNVNSPVASYNPLASSTFSQMALSSATLPRQRSFDPPPSQTTTQLPSSSNTLHRQRSVTETPGHLMHHAACPTSHSKTSSPSQSRTHELMNPSNQRSLSPSNAVNEPSELNYVQPNPSLPSTYGGGVGDSPLAAAVGKVQWEGAPSGTGSDV</sequence>
<dbReference type="PANTHER" id="PTHR23278">
    <property type="entry name" value="SIDESTEP PROTEIN"/>
    <property type="match status" value="1"/>
</dbReference>
<feature type="domain" description="Ig-like" evidence="7">
    <location>
        <begin position="152"/>
        <end position="257"/>
    </location>
</feature>
<feature type="compositionally biased region" description="Low complexity" evidence="4">
    <location>
        <begin position="757"/>
        <end position="770"/>
    </location>
</feature>
<keyword evidence="6" id="KW-0732">Signal</keyword>
<dbReference type="PANTHER" id="PTHR23278:SF19">
    <property type="entry name" value="OBSCURIN"/>
    <property type="match status" value="1"/>
</dbReference>
<organism evidence="9 10">
    <name type="scientific">Hyalella azteca</name>
    <name type="common">Amphipod</name>
    <dbReference type="NCBI Taxonomy" id="294128"/>
    <lineage>
        <taxon>Eukaryota</taxon>
        <taxon>Metazoa</taxon>
        <taxon>Ecdysozoa</taxon>
        <taxon>Arthropoda</taxon>
        <taxon>Crustacea</taxon>
        <taxon>Multicrustacea</taxon>
        <taxon>Malacostraca</taxon>
        <taxon>Eumalacostraca</taxon>
        <taxon>Peracarida</taxon>
        <taxon>Amphipoda</taxon>
        <taxon>Senticaudata</taxon>
        <taxon>Talitrida</taxon>
        <taxon>Talitroidea</taxon>
        <taxon>Hyalellidae</taxon>
        <taxon>Hyalella</taxon>
    </lineage>
</organism>
<dbReference type="SMART" id="SM00060">
    <property type="entry name" value="FN3"/>
    <property type="match status" value="1"/>
</dbReference>
<protein>
    <submittedName>
        <fullName evidence="10">Uncharacterized protein LOC108681939</fullName>
    </submittedName>
</protein>
<dbReference type="InterPro" id="IPR013783">
    <property type="entry name" value="Ig-like_fold"/>
</dbReference>
<dbReference type="Gene3D" id="2.60.40.10">
    <property type="entry name" value="Immunoglobulins"/>
    <property type="match status" value="6"/>
</dbReference>
<evidence type="ECO:0000256" key="4">
    <source>
        <dbReference type="SAM" id="MobiDB-lite"/>
    </source>
</evidence>
<dbReference type="Pfam" id="PF08205">
    <property type="entry name" value="C2-set_2"/>
    <property type="match status" value="1"/>
</dbReference>
<feature type="compositionally biased region" description="Polar residues" evidence="4">
    <location>
        <begin position="844"/>
        <end position="866"/>
    </location>
</feature>
<feature type="compositionally biased region" description="Polar residues" evidence="4">
    <location>
        <begin position="1009"/>
        <end position="1052"/>
    </location>
</feature>
<keyword evidence="5" id="KW-1133">Transmembrane helix</keyword>
<gene>
    <name evidence="10" type="primary">LOC108681939</name>
</gene>
<dbReference type="InterPro" id="IPR036116">
    <property type="entry name" value="FN3_sf"/>
</dbReference>
<reference evidence="10" key="1">
    <citation type="submission" date="2025-08" db="UniProtKB">
        <authorList>
            <consortium name="RefSeq"/>
        </authorList>
    </citation>
    <scope>IDENTIFICATION</scope>
    <source>
        <tissue evidence="10">Whole organism</tissue>
    </source>
</reference>
<evidence type="ECO:0000313" key="9">
    <source>
        <dbReference type="Proteomes" id="UP000694843"/>
    </source>
</evidence>
<feature type="compositionally biased region" description="Low complexity" evidence="4">
    <location>
        <begin position="977"/>
        <end position="994"/>
    </location>
</feature>
<dbReference type="RefSeq" id="XP_047737984.1">
    <property type="nucleotide sequence ID" value="XM_047882028.1"/>
</dbReference>
<evidence type="ECO:0000256" key="6">
    <source>
        <dbReference type="SAM" id="SignalP"/>
    </source>
</evidence>
<feature type="domain" description="Ig-like" evidence="7">
    <location>
        <begin position="264"/>
        <end position="356"/>
    </location>
</feature>
<evidence type="ECO:0000256" key="3">
    <source>
        <dbReference type="ARBA" id="ARBA00023157"/>
    </source>
</evidence>
<feature type="region of interest" description="Disordered" evidence="4">
    <location>
        <begin position="844"/>
        <end position="906"/>
    </location>
</feature>
<feature type="compositionally biased region" description="Polar residues" evidence="4">
    <location>
        <begin position="1113"/>
        <end position="1127"/>
    </location>
</feature>
<evidence type="ECO:0000256" key="2">
    <source>
        <dbReference type="ARBA" id="ARBA00023136"/>
    </source>
</evidence>
<evidence type="ECO:0000256" key="5">
    <source>
        <dbReference type="SAM" id="Phobius"/>
    </source>
</evidence>
<feature type="region of interest" description="Disordered" evidence="4">
    <location>
        <begin position="973"/>
        <end position="1153"/>
    </location>
</feature>
<proteinExistence type="predicted"/>
<feature type="domain" description="Fibronectin type-III" evidence="8">
    <location>
        <begin position="556"/>
        <end position="651"/>
    </location>
</feature>
<dbReference type="InterPro" id="IPR036179">
    <property type="entry name" value="Ig-like_dom_sf"/>
</dbReference>
<feature type="transmembrane region" description="Helical" evidence="5">
    <location>
        <begin position="694"/>
        <end position="716"/>
    </location>
</feature>
<feature type="compositionally biased region" description="Low complexity" evidence="4">
    <location>
        <begin position="1095"/>
        <end position="1106"/>
    </location>
</feature>
<dbReference type="KEGG" id="hazt:108681939"/>
<name>A0A979FP76_HYAAZ</name>
<dbReference type="InterPro" id="IPR003598">
    <property type="entry name" value="Ig_sub2"/>
</dbReference>
<feature type="compositionally biased region" description="Polar residues" evidence="4">
    <location>
        <begin position="1133"/>
        <end position="1143"/>
    </location>
</feature>
<feature type="compositionally biased region" description="Low complexity" evidence="4">
    <location>
        <begin position="1062"/>
        <end position="1074"/>
    </location>
</feature>
<dbReference type="CDD" id="cd00063">
    <property type="entry name" value="FN3"/>
    <property type="match status" value="1"/>
</dbReference>
<feature type="signal peptide" evidence="6">
    <location>
        <begin position="1"/>
        <end position="26"/>
    </location>
</feature>
<feature type="compositionally biased region" description="Low complexity" evidence="4">
    <location>
        <begin position="873"/>
        <end position="886"/>
    </location>
</feature>
<evidence type="ECO:0000259" key="7">
    <source>
        <dbReference type="PROSITE" id="PS50835"/>
    </source>
</evidence>
<keyword evidence="3" id="KW-1015">Disulfide bond</keyword>
<dbReference type="AlphaFoldDB" id="A0A979FP76"/>
<dbReference type="SMART" id="SM00408">
    <property type="entry name" value="IGc2"/>
    <property type="match status" value="4"/>
</dbReference>
<keyword evidence="5" id="KW-0812">Transmembrane</keyword>
<dbReference type="InterPro" id="IPR003961">
    <property type="entry name" value="FN3_dom"/>
</dbReference>
<dbReference type="CDD" id="cd00096">
    <property type="entry name" value="Ig"/>
    <property type="match status" value="1"/>
</dbReference>
<feature type="region of interest" description="Disordered" evidence="4">
    <location>
        <begin position="757"/>
        <end position="782"/>
    </location>
</feature>
<feature type="region of interest" description="Disordered" evidence="4">
    <location>
        <begin position="657"/>
        <end position="678"/>
    </location>
</feature>
<accession>A0A979FP76</accession>
<dbReference type="SUPFAM" id="SSF48726">
    <property type="entry name" value="Immunoglobulin"/>
    <property type="match status" value="4"/>
</dbReference>
<dbReference type="PROSITE" id="PS50835">
    <property type="entry name" value="IG_LIKE"/>
    <property type="match status" value="4"/>
</dbReference>
<dbReference type="Proteomes" id="UP000694843">
    <property type="component" value="Unplaced"/>
</dbReference>